<evidence type="ECO:0000313" key="3">
    <source>
        <dbReference type="Proteomes" id="UP000677244"/>
    </source>
</evidence>
<gene>
    <name evidence="2" type="ORF">J7I42_05945</name>
</gene>
<dbReference type="RefSeq" id="WP_209137852.1">
    <property type="nucleotide sequence ID" value="NZ_JAGHKO010000001.1"/>
</dbReference>
<proteinExistence type="predicted"/>
<name>A0ABS3YQE5_9BACT</name>
<feature type="domain" description="DUF4268" evidence="1">
    <location>
        <begin position="11"/>
        <end position="144"/>
    </location>
</feature>
<dbReference type="EMBL" id="JAGHKO010000001">
    <property type="protein sequence ID" value="MBO9199797.1"/>
    <property type="molecule type" value="Genomic_DNA"/>
</dbReference>
<dbReference type="InterPro" id="IPR025364">
    <property type="entry name" value="DUF4268"/>
</dbReference>
<dbReference type="Proteomes" id="UP000677244">
    <property type="component" value="Unassembled WGS sequence"/>
</dbReference>
<organism evidence="2 3">
    <name type="scientific">Niastella soli</name>
    <dbReference type="NCBI Taxonomy" id="2821487"/>
    <lineage>
        <taxon>Bacteria</taxon>
        <taxon>Pseudomonadati</taxon>
        <taxon>Bacteroidota</taxon>
        <taxon>Chitinophagia</taxon>
        <taxon>Chitinophagales</taxon>
        <taxon>Chitinophagaceae</taxon>
        <taxon>Niastella</taxon>
    </lineage>
</organism>
<keyword evidence="3" id="KW-1185">Reference proteome</keyword>
<dbReference type="Pfam" id="PF14088">
    <property type="entry name" value="DUF4268"/>
    <property type="match status" value="1"/>
</dbReference>
<protein>
    <submittedName>
        <fullName evidence="2">DUF4268 domain-containing protein</fullName>
    </submittedName>
</protein>
<evidence type="ECO:0000313" key="2">
    <source>
        <dbReference type="EMBL" id="MBO9199797.1"/>
    </source>
</evidence>
<comment type="caution">
    <text evidence="2">The sequence shown here is derived from an EMBL/GenBank/DDBJ whole genome shotgun (WGS) entry which is preliminary data.</text>
</comment>
<reference evidence="2 3" key="1">
    <citation type="submission" date="2021-03" db="EMBL/GenBank/DDBJ databases">
        <title>Assistant Professor.</title>
        <authorList>
            <person name="Huq M.A."/>
        </authorList>
    </citation>
    <scope>NUCLEOTIDE SEQUENCE [LARGE SCALE GENOMIC DNA]</scope>
    <source>
        <strain evidence="2 3">MAH-29</strain>
    </source>
</reference>
<accession>A0ABS3YQE5</accession>
<evidence type="ECO:0000259" key="1">
    <source>
        <dbReference type="Pfam" id="PF14088"/>
    </source>
</evidence>
<sequence>MYTKEEVSRQKQAFWTTFGKYMQPVLSTEGTAVGWLNYKTGIPGVQFKMEADHKQVSIAVVLSHKDDVLRSGHYEKLSALKGMLENELGGEVWQWQQQVTDKWGKTVSAVRKELTGVNIHRKEDWPAMISFLKMRLIALDAFWSMARYGFEELM</sequence>